<proteinExistence type="predicted"/>
<sequence>MGREFTKWLDFKYERLPDFYFYYGKLDHTKKYCHAYLQKCDESLVPPPCPYDLLLHGKEKSFEKPMPFQYPYAPAIITADLDLSDFPNGGQVMNRFLTHSIGFAPLLNSNVASISCLSAPRYSQSVMIPTLINPNHTVNQSSCLTSISTDSIIVSDSPALNNSELVHAAQSLAEALPSLDLGHTTDDNQTPRVEAPRPDPKLRARG</sequence>
<feature type="compositionally biased region" description="Basic and acidic residues" evidence="1">
    <location>
        <begin position="194"/>
        <end position="206"/>
    </location>
</feature>
<evidence type="ECO:0000313" key="3">
    <source>
        <dbReference type="EnsemblPlants" id="cds.evm.model.10.690"/>
    </source>
</evidence>
<dbReference type="InterPro" id="IPR025836">
    <property type="entry name" value="Zn_knuckle_CX2CX4HX4C"/>
</dbReference>
<accession>A0A803QPZ5</accession>
<dbReference type="Proteomes" id="UP000596661">
    <property type="component" value="Unassembled WGS sequence"/>
</dbReference>
<feature type="region of interest" description="Disordered" evidence="1">
    <location>
        <begin position="180"/>
        <end position="206"/>
    </location>
</feature>
<dbReference type="EMBL" id="UZAU01000810">
    <property type="status" value="NOT_ANNOTATED_CDS"/>
    <property type="molecule type" value="Genomic_DNA"/>
</dbReference>
<protein>
    <recommendedName>
        <fullName evidence="2">Zinc knuckle CX2CX4HX4C domain-containing protein</fullName>
    </recommendedName>
</protein>
<dbReference type="EnsemblPlants" id="evm.model.10.690">
    <property type="protein sequence ID" value="cds.evm.model.10.690"/>
    <property type="gene ID" value="evm.TU.10.690"/>
</dbReference>
<dbReference type="Gramene" id="evm.model.10.690">
    <property type="protein sequence ID" value="cds.evm.model.10.690"/>
    <property type="gene ID" value="evm.TU.10.690"/>
</dbReference>
<dbReference type="Pfam" id="PF14392">
    <property type="entry name" value="zf-CCHC_4"/>
    <property type="match status" value="1"/>
</dbReference>
<name>A0A803QPZ5_CANSA</name>
<evidence type="ECO:0000256" key="1">
    <source>
        <dbReference type="SAM" id="MobiDB-lite"/>
    </source>
</evidence>
<organism evidence="3 4">
    <name type="scientific">Cannabis sativa</name>
    <name type="common">Hemp</name>
    <name type="synonym">Marijuana</name>
    <dbReference type="NCBI Taxonomy" id="3483"/>
    <lineage>
        <taxon>Eukaryota</taxon>
        <taxon>Viridiplantae</taxon>
        <taxon>Streptophyta</taxon>
        <taxon>Embryophyta</taxon>
        <taxon>Tracheophyta</taxon>
        <taxon>Spermatophyta</taxon>
        <taxon>Magnoliopsida</taxon>
        <taxon>eudicotyledons</taxon>
        <taxon>Gunneridae</taxon>
        <taxon>Pentapetalae</taxon>
        <taxon>rosids</taxon>
        <taxon>fabids</taxon>
        <taxon>Rosales</taxon>
        <taxon>Cannabaceae</taxon>
        <taxon>Cannabis</taxon>
    </lineage>
</organism>
<feature type="domain" description="Zinc knuckle CX2CX4HX4C" evidence="2">
    <location>
        <begin position="7"/>
        <end position="34"/>
    </location>
</feature>
<evidence type="ECO:0000259" key="2">
    <source>
        <dbReference type="Pfam" id="PF14392"/>
    </source>
</evidence>
<evidence type="ECO:0000313" key="4">
    <source>
        <dbReference type="Proteomes" id="UP000596661"/>
    </source>
</evidence>
<dbReference type="AlphaFoldDB" id="A0A803QPZ5"/>
<reference evidence="3" key="1">
    <citation type="submission" date="2021-03" db="UniProtKB">
        <authorList>
            <consortium name="EnsemblPlants"/>
        </authorList>
    </citation>
    <scope>IDENTIFICATION</scope>
</reference>
<keyword evidence="4" id="KW-1185">Reference proteome</keyword>